<dbReference type="InterPro" id="IPR015897">
    <property type="entry name" value="CHK_kinase-like"/>
</dbReference>
<dbReference type="AlphaFoldDB" id="A0A399R8W1"/>
<protein>
    <submittedName>
        <fullName evidence="2">DUF1679 domain-containing protein</fullName>
    </submittedName>
</protein>
<dbReference type="Proteomes" id="UP000265431">
    <property type="component" value="Unassembled WGS sequence"/>
</dbReference>
<dbReference type="SMART" id="SM00587">
    <property type="entry name" value="CHK"/>
    <property type="match status" value="1"/>
</dbReference>
<feature type="domain" description="CHK kinase-like" evidence="1">
    <location>
        <begin position="130"/>
        <end position="308"/>
    </location>
</feature>
<dbReference type="Gene3D" id="3.90.1200.10">
    <property type="match status" value="1"/>
</dbReference>
<dbReference type="InterPro" id="IPR011009">
    <property type="entry name" value="Kinase-like_dom_sf"/>
</dbReference>
<reference evidence="2 3" key="1">
    <citation type="submission" date="2018-08" db="EMBL/GenBank/DDBJ databases">
        <title>Henriciella mobilis sp. nov., isolated from seawater.</title>
        <authorList>
            <person name="Cheng H."/>
            <person name="Wu Y.-H."/>
            <person name="Xu X.-W."/>
            <person name="Guo L.-L."/>
        </authorList>
    </citation>
    <scope>NUCLEOTIDE SEQUENCE [LARGE SCALE GENOMIC DNA]</scope>
    <source>
        <strain evidence="2 3">CCUG66934</strain>
    </source>
</reference>
<proteinExistence type="predicted"/>
<keyword evidence="3" id="KW-1185">Reference proteome</keyword>
<name>A0A399R8W1_9PROT</name>
<organism evidence="2 3">
    <name type="scientific">Henriciella barbarensis</name>
    <dbReference type="NCBI Taxonomy" id="86342"/>
    <lineage>
        <taxon>Bacteria</taxon>
        <taxon>Pseudomonadati</taxon>
        <taxon>Pseudomonadota</taxon>
        <taxon>Alphaproteobacteria</taxon>
        <taxon>Hyphomonadales</taxon>
        <taxon>Hyphomonadaceae</taxon>
        <taxon>Henriciella</taxon>
    </lineage>
</organism>
<dbReference type="PANTHER" id="PTHR11012:SF30">
    <property type="entry name" value="PROTEIN KINASE-LIKE DOMAIN-CONTAINING"/>
    <property type="match status" value="1"/>
</dbReference>
<comment type="caution">
    <text evidence="2">The sequence shown here is derived from an EMBL/GenBank/DDBJ whole genome shotgun (WGS) entry which is preliminary data.</text>
</comment>
<dbReference type="OrthoDB" id="3806873at2"/>
<evidence type="ECO:0000313" key="3">
    <source>
        <dbReference type="Proteomes" id="UP000265431"/>
    </source>
</evidence>
<sequence length="368" mass="40988">MKSTSIHLARPPMPDIRDWKDIDADWLTAALKSDGIEARIASFEAGKVGTGQIGDCVRFKLNYAEASPDAPATIVGKFPSEGAESRATGIQLGNYLREVKFYQLLQPNARISTPHCYFTDVNEETHDFVLMMSDMAPAEQGDQLAGVTLEEAKLVLKEAAKLHSAYWQDENLDEYDWVMGTTNAPDVLDPDMIAGLWDGFKARYADRVTPEAMKVGDALSRNMDSYGESREGQKCLIHSDFRPDNMLFDLSNKDKPVTVVDWQSFGYGPGGADVGYFIAGAIDPATRQANESALVDLYLEELSRLGVSDYDRSDFLRHYVAGAYQHFFTAYFAAMLVTQTERGDNMFFRMLNGAVDLISDHDALDWYG</sequence>
<evidence type="ECO:0000313" key="2">
    <source>
        <dbReference type="EMBL" id="RIJ25949.1"/>
    </source>
</evidence>
<dbReference type="Pfam" id="PF02958">
    <property type="entry name" value="EcKL"/>
    <property type="match status" value="1"/>
</dbReference>
<evidence type="ECO:0000259" key="1">
    <source>
        <dbReference type="SMART" id="SM00587"/>
    </source>
</evidence>
<dbReference type="InterPro" id="IPR004119">
    <property type="entry name" value="EcKL"/>
</dbReference>
<dbReference type="EMBL" id="QWGB01000004">
    <property type="protein sequence ID" value="RIJ25949.1"/>
    <property type="molecule type" value="Genomic_DNA"/>
</dbReference>
<accession>A0A399R8W1</accession>
<gene>
    <name evidence="2" type="ORF">D1224_02190</name>
</gene>
<dbReference type="PANTHER" id="PTHR11012">
    <property type="entry name" value="PROTEIN KINASE-LIKE DOMAIN-CONTAINING"/>
    <property type="match status" value="1"/>
</dbReference>
<dbReference type="SUPFAM" id="SSF56112">
    <property type="entry name" value="Protein kinase-like (PK-like)"/>
    <property type="match status" value="1"/>
</dbReference>